<accession>A0A7R9F922</accession>
<organism evidence="2">
    <name type="scientific">Timema bartmani</name>
    <dbReference type="NCBI Taxonomy" id="61472"/>
    <lineage>
        <taxon>Eukaryota</taxon>
        <taxon>Metazoa</taxon>
        <taxon>Ecdysozoa</taxon>
        <taxon>Arthropoda</taxon>
        <taxon>Hexapoda</taxon>
        <taxon>Insecta</taxon>
        <taxon>Pterygota</taxon>
        <taxon>Neoptera</taxon>
        <taxon>Polyneoptera</taxon>
        <taxon>Phasmatodea</taxon>
        <taxon>Timematodea</taxon>
        <taxon>Timematoidea</taxon>
        <taxon>Timematidae</taxon>
        <taxon>Timema</taxon>
    </lineage>
</organism>
<sequence>MLTRFATSKVSRILSLSALLNMTTEAVRVKWAHQEMCPLDQQFERRLEKPLYLDCKRNGFPNISFSEVTSLGPAGQLVGMAQSFSWFLAPAICAGSAYREVNPHFRGGRVENHLGKTTPSSPTEILALISPSSAVELNTTNALANYATEADSIFVVCSKGEYNSPRLPGMGIGTTKVGPTGSVVLFWNVLLQLMIAISNRAAIKVGEMSSNGTISNSGTASLSTGWSCLVCLTYSINVIHPYKNGIMSPVTRTELAFRDHQTTSDSLHWDVTSTTISTVFVARTSKDRQWRQRHTLGAKKSIVGYSTELLSVQIYYFAHSKSENFDCGKSRK</sequence>
<gene>
    <name evidence="2" type="ORF">TBIB3V08_LOCUS10447</name>
</gene>
<dbReference type="EMBL" id="OD569654">
    <property type="protein sequence ID" value="CAD7448158.1"/>
    <property type="molecule type" value="Genomic_DNA"/>
</dbReference>
<evidence type="ECO:0000256" key="1">
    <source>
        <dbReference type="SAM" id="SignalP"/>
    </source>
</evidence>
<feature type="signal peptide" evidence="1">
    <location>
        <begin position="1"/>
        <end position="26"/>
    </location>
</feature>
<dbReference type="AlphaFoldDB" id="A0A7R9F922"/>
<keyword evidence="1" id="KW-0732">Signal</keyword>
<reference evidence="2" key="1">
    <citation type="submission" date="2020-11" db="EMBL/GenBank/DDBJ databases">
        <authorList>
            <person name="Tran Van P."/>
        </authorList>
    </citation>
    <scope>NUCLEOTIDE SEQUENCE</scope>
</reference>
<proteinExistence type="predicted"/>
<evidence type="ECO:0000313" key="2">
    <source>
        <dbReference type="EMBL" id="CAD7448158.1"/>
    </source>
</evidence>
<feature type="chain" id="PRO_5031176905" evidence="1">
    <location>
        <begin position="27"/>
        <end position="332"/>
    </location>
</feature>
<protein>
    <submittedName>
        <fullName evidence="2">Uncharacterized protein</fullName>
    </submittedName>
</protein>
<name>A0A7R9F922_9NEOP</name>